<evidence type="ECO:0008006" key="4">
    <source>
        <dbReference type="Google" id="ProtNLM"/>
    </source>
</evidence>
<evidence type="ECO:0000313" key="3">
    <source>
        <dbReference type="Proteomes" id="UP001367771"/>
    </source>
</evidence>
<organism evidence="2 3">
    <name type="scientific">Sphingomonas kyungheensis</name>
    <dbReference type="NCBI Taxonomy" id="1069987"/>
    <lineage>
        <taxon>Bacteria</taxon>
        <taxon>Pseudomonadati</taxon>
        <taxon>Pseudomonadota</taxon>
        <taxon>Alphaproteobacteria</taxon>
        <taxon>Sphingomonadales</taxon>
        <taxon>Sphingomonadaceae</taxon>
        <taxon>Sphingomonas</taxon>
    </lineage>
</organism>
<sequence length="124" mass="13446">MAHPILPLALVAAAAVLAPAPATGPTYAPQRPRLASGVAQQAYFARRLIQTGQRIDQRQRAGLIASGPATFMRQDLARVRDGVGRTFARGVALTPGERDSYDLMLRRVERRIAAAERRSRSVGE</sequence>
<keyword evidence="3" id="KW-1185">Reference proteome</keyword>
<evidence type="ECO:0000256" key="1">
    <source>
        <dbReference type="SAM" id="SignalP"/>
    </source>
</evidence>
<dbReference type="Proteomes" id="UP001367771">
    <property type="component" value="Unassembled WGS sequence"/>
</dbReference>
<dbReference type="EMBL" id="JBBBDM010000002">
    <property type="protein sequence ID" value="MEI5686353.1"/>
    <property type="molecule type" value="Genomic_DNA"/>
</dbReference>
<evidence type="ECO:0000313" key="2">
    <source>
        <dbReference type="EMBL" id="MEI5686353.1"/>
    </source>
</evidence>
<gene>
    <name evidence="2" type="ORF">V8201_04595</name>
</gene>
<keyword evidence="1" id="KW-0732">Signal</keyword>
<feature type="signal peptide" evidence="1">
    <location>
        <begin position="1"/>
        <end position="24"/>
    </location>
</feature>
<comment type="caution">
    <text evidence="2">The sequence shown here is derived from an EMBL/GenBank/DDBJ whole genome shotgun (WGS) entry which is preliminary data.</text>
</comment>
<reference evidence="2 3" key="1">
    <citation type="journal article" date="2013" name="Int. J. Syst. Evol. Microbiol.">
        <title>Sphingomonas kyungheensis sp. nov., a bacterium with ginsenoside-converting activity isolated from soil of a ginseng field.</title>
        <authorList>
            <person name="Son H.M."/>
            <person name="Yang J.E."/>
            <person name="Park Y."/>
            <person name="Han C.K."/>
            <person name="Kim S.G."/>
            <person name="Kook M."/>
            <person name="Yi T.H."/>
        </authorList>
    </citation>
    <scope>NUCLEOTIDE SEQUENCE [LARGE SCALE GENOMIC DNA]</scope>
    <source>
        <strain evidence="2 3">LMG 26582</strain>
    </source>
</reference>
<protein>
    <recommendedName>
        <fullName evidence="4">DUF4168 domain-containing protein</fullName>
    </recommendedName>
</protein>
<dbReference type="RefSeq" id="WP_336544599.1">
    <property type="nucleotide sequence ID" value="NZ_JBBBDM010000002.1"/>
</dbReference>
<accession>A0ABU8GZR2</accession>
<feature type="chain" id="PRO_5046198296" description="DUF4168 domain-containing protein" evidence="1">
    <location>
        <begin position="25"/>
        <end position="124"/>
    </location>
</feature>
<name>A0ABU8GZR2_9SPHN</name>
<proteinExistence type="predicted"/>